<dbReference type="OrthoDB" id="6422683at2759"/>
<keyword evidence="5" id="KW-1185">Reference proteome</keyword>
<protein>
    <recommendedName>
        <fullName evidence="1">Fatty acyl-CoA reductase</fullName>
        <ecNumber evidence="1">1.2.1.84</ecNumber>
    </recommendedName>
</protein>
<dbReference type="GO" id="GO:0080019">
    <property type="term" value="F:alcohol-forming very long-chain fatty acyl-CoA reductase activity"/>
    <property type="evidence" value="ECO:0007669"/>
    <property type="project" value="InterPro"/>
</dbReference>
<dbReference type="Pfam" id="PF07993">
    <property type="entry name" value="NAD_binding_4"/>
    <property type="match status" value="1"/>
</dbReference>
<organism evidence="4 5">
    <name type="scientific">Araneus ventricosus</name>
    <name type="common">Orbweaver spider</name>
    <name type="synonym">Epeira ventricosa</name>
    <dbReference type="NCBI Taxonomy" id="182803"/>
    <lineage>
        <taxon>Eukaryota</taxon>
        <taxon>Metazoa</taxon>
        <taxon>Ecdysozoa</taxon>
        <taxon>Arthropoda</taxon>
        <taxon>Chelicerata</taxon>
        <taxon>Arachnida</taxon>
        <taxon>Araneae</taxon>
        <taxon>Araneomorphae</taxon>
        <taxon>Entelegynae</taxon>
        <taxon>Araneoidea</taxon>
        <taxon>Araneidae</taxon>
        <taxon>Araneus</taxon>
    </lineage>
</organism>
<keyword evidence="1" id="KW-0560">Oxidoreductase</keyword>
<proteinExistence type="inferred from homology"/>
<dbReference type="PANTHER" id="PTHR11011">
    <property type="entry name" value="MALE STERILITY PROTEIN 2-RELATED"/>
    <property type="match status" value="1"/>
</dbReference>
<reference evidence="4 5" key="1">
    <citation type="journal article" date="2019" name="Sci. Rep.">
        <title>Orb-weaving spider Araneus ventricosus genome elucidates the spidroin gene catalogue.</title>
        <authorList>
            <person name="Kono N."/>
            <person name="Nakamura H."/>
            <person name="Ohtoshi R."/>
            <person name="Moran D.A.P."/>
            <person name="Shinohara A."/>
            <person name="Yoshida Y."/>
            <person name="Fujiwara M."/>
            <person name="Mori M."/>
            <person name="Tomita M."/>
            <person name="Arakawa K."/>
        </authorList>
    </citation>
    <scope>NUCLEOTIDE SEQUENCE [LARGE SCALE GENOMIC DNA]</scope>
</reference>
<dbReference type="Gene3D" id="3.40.50.720">
    <property type="entry name" value="NAD(P)-binding Rossmann-like Domain"/>
    <property type="match status" value="1"/>
</dbReference>
<dbReference type="SUPFAM" id="SSF51735">
    <property type="entry name" value="NAD(P)-binding Rossmann-fold domains"/>
    <property type="match status" value="1"/>
</dbReference>
<name>A0A4Y2EP82_ARAVE</name>
<dbReference type="EC" id="1.2.1.84" evidence="1"/>
<feature type="domain" description="Thioester reductase (TE)" evidence="3">
    <location>
        <begin position="23"/>
        <end position="169"/>
    </location>
</feature>
<evidence type="ECO:0000256" key="2">
    <source>
        <dbReference type="SAM" id="MobiDB-lite"/>
    </source>
</evidence>
<keyword evidence="1" id="KW-0521">NADP</keyword>
<evidence type="ECO:0000259" key="3">
    <source>
        <dbReference type="Pfam" id="PF07993"/>
    </source>
</evidence>
<dbReference type="InterPro" id="IPR013120">
    <property type="entry name" value="FAR_NAD-bd"/>
</dbReference>
<dbReference type="InterPro" id="IPR036291">
    <property type="entry name" value="NAD(P)-bd_dom_sf"/>
</dbReference>
<accession>A0A4Y2EP82</accession>
<dbReference type="GO" id="GO:0005777">
    <property type="term" value="C:peroxisome"/>
    <property type="evidence" value="ECO:0007669"/>
    <property type="project" value="TreeGrafter"/>
</dbReference>
<evidence type="ECO:0000313" key="4">
    <source>
        <dbReference type="EMBL" id="GBM29715.1"/>
    </source>
</evidence>
<dbReference type="GO" id="GO:0102965">
    <property type="term" value="F:alcohol-forming long-chain fatty acyl-CoA reductase activity"/>
    <property type="evidence" value="ECO:0007669"/>
    <property type="project" value="UniProtKB-EC"/>
</dbReference>
<sequence>MQIALKCPLPKGVWGLGSCGISNLQVLLKNNVLSLSSVIDLCRKMRKFEVLVYTSTAYSNCNHLNFPLKEEVYRLPFHAGKFLDALKNEDKEKLQELFAHCKPDWPNFYSFSKCLAENLLTDTASDLPVAIIRPSIVFSTWKNPIPGYVEENSGIITVFIGNDSEDMSEHINEFFMLVDKLREIEIEIANDLLTILLLYSIPESYENFRIAIESRDELPSPETLKIKIIEEANARKNKEIPTFPTHNELSTPRKRSMSVTSKTEVANVDGRRNRNNKQKFKLKCNYCGIFGHKGSICRKSKKIKI</sequence>
<dbReference type="AlphaFoldDB" id="A0A4Y2EP82"/>
<dbReference type="Proteomes" id="UP000499080">
    <property type="component" value="Unassembled WGS sequence"/>
</dbReference>
<gene>
    <name evidence="4" type="primary">far1_0</name>
    <name evidence="4" type="ORF">AVEN_156901_1</name>
</gene>
<comment type="catalytic activity">
    <reaction evidence="1">
        <text>a long-chain fatty acyl-CoA + 2 NADPH + 2 H(+) = a long-chain primary fatty alcohol + 2 NADP(+) + CoA</text>
        <dbReference type="Rhea" id="RHEA:52716"/>
        <dbReference type="ChEBI" id="CHEBI:15378"/>
        <dbReference type="ChEBI" id="CHEBI:57287"/>
        <dbReference type="ChEBI" id="CHEBI:57783"/>
        <dbReference type="ChEBI" id="CHEBI:58349"/>
        <dbReference type="ChEBI" id="CHEBI:77396"/>
        <dbReference type="ChEBI" id="CHEBI:83139"/>
        <dbReference type="EC" id="1.2.1.84"/>
    </reaction>
</comment>
<evidence type="ECO:0000256" key="1">
    <source>
        <dbReference type="RuleBase" id="RU363097"/>
    </source>
</evidence>
<dbReference type="InterPro" id="IPR026055">
    <property type="entry name" value="FAR"/>
</dbReference>
<dbReference type="EMBL" id="BGPR01000643">
    <property type="protein sequence ID" value="GBM29715.1"/>
    <property type="molecule type" value="Genomic_DNA"/>
</dbReference>
<keyword evidence="1" id="KW-0443">Lipid metabolism</keyword>
<dbReference type="GO" id="GO:0035336">
    <property type="term" value="P:long-chain fatty-acyl-CoA metabolic process"/>
    <property type="evidence" value="ECO:0007669"/>
    <property type="project" value="TreeGrafter"/>
</dbReference>
<dbReference type="PANTHER" id="PTHR11011:SF45">
    <property type="entry name" value="FATTY ACYL-COA REDUCTASE CG8306-RELATED"/>
    <property type="match status" value="1"/>
</dbReference>
<comment type="caution">
    <text evidence="4">The sequence shown here is derived from an EMBL/GenBank/DDBJ whole genome shotgun (WGS) entry which is preliminary data.</text>
</comment>
<comment type="similarity">
    <text evidence="1">Belongs to the fatty acyl-CoA reductase family.</text>
</comment>
<evidence type="ECO:0000313" key="5">
    <source>
        <dbReference type="Proteomes" id="UP000499080"/>
    </source>
</evidence>
<feature type="region of interest" description="Disordered" evidence="2">
    <location>
        <begin position="241"/>
        <end position="260"/>
    </location>
</feature>
<keyword evidence="1" id="KW-0444">Lipid biosynthesis</keyword>
<comment type="function">
    <text evidence="1">Catalyzes the reduction of fatty acyl-CoA to fatty alcohols.</text>
</comment>